<dbReference type="InterPro" id="IPR010428">
    <property type="entry name" value="Zincin_1"/>
</dbReference>
<dbReference type="EMBL" id="MEUM01000129">
    <property type="protein sequence ID" value="OGC40050.1"/>
    <property type="molecule type" value="Genomic_DNA"/>
</dbReference>
<dbReference type="AlphaFoldDB" id="A0A1F4U5F1"/>
<reference evidence="1 2" key="1">
    <citation type="journal article" date="2016" name="Nat. Commun.">
        <title>Thousands of microbial genomes shed light on interconnected biogeochemical processes in an aquifer system.</title>
        <authorList>
            <person name="Anantharaman K."/>
            <person name="Brown C.T."/>
            <person name="Hug L.A."/>
            <person name="Sharon I."/>
            <person name="Castelle C.J."/>
            <person name="Probst A.J."/>
            <person name="Thomas B.C."/>
            <person name="Singh A."/>
            <person name="Wilkins M.J."/>
            <person name="Karaoz U."/>
            <person name="Brodie E.L."/>
            <person name="Williams K.H."/>
            <person name="Hubbard S.S."/>
            <person name="Banfield J.F."/>
        </authorList>
    </citation>
    <scope>NUCLEOTIDE SEQUENCE [LARGE SCALE GENOMIC DNA]</scope>
</reference>
<evidence type="ECO:0000313" key="1">
    <source>
        <dbReference type="EMBL" id="OGC40050.1"/>
    </source>
</evidence>
<accession>A0A1F4U5F1</accession>
<protein>
    <recommendedName>
        <fullName evidence="3">Metallopeptidase family protein</fullName>
    </recommendedName>
</protein>
<name>A0A1F4U5F1_UNCW3</name>
<sequence length="111" mass="12856">MTIKEFEVTVQEAIKALPKLLRSKLNNIDIVIEDAPIAQKSLLGLYQGVPLRNRGVWYGNVLPDRIVLFKDNIERISRDHEDLRDRIRMVVMHEIGHYFGFSDAELSTLDH</sequence>
<organism evidence="1 2">
    <name type="scientific">candidate division WOR-3 bacterium RBG_13_43_14</name>
    <dbReference type="NCBI Taxonomy" id="1802590"/>
    <lineage>
        <taxon>Bacteria</taxon>
        <taxon>Bacteria division WOR-3</taxon>
    </lineage>
</organism>
<proteinExistence type="predicted"/>
<dbReference type="Pfam" id="PF06262">
    <property type="entry name" value="Zincin_1"/>
    <property type="match status" value="1"/>
</dbReference>
<dbReference type="CDD" id="cd12952">
    <property type="entry name" value="MMP_ACEL2062"/>
    <property type="match status" value="1"/>
</dbReference>
<dbReference type="InterPro" id="IPR038555">
    <property type="entry name" value="Zincin_1_sf"/>
</dbReference>
<dbReference type="Proteomes" id="UP000177025">
    <property type="component" value="Unassembled WGS sequence"/>
</dbReference>
<evidence type="ECO:0000313" key="2">
    <source>
        <dbReference type="Proteomes" id="UP000177025"/>
    </source>
</evidence>
<evidence type="ECO:0008006" key="3">
    <source>
        <dbReference type="Google" id="ProtNLM"/>
    </source>
</evidence>
<comment type="caution">
    <text evidence="1">The sequence shown here is derived from an EMBL/GenBank/DDBJ whole genome shotgun (WGS) entry which is preliminary data.</text>
</comment>
<dbReference type="SUPFAM" id="SSF55486">
    <property type="entry name" value="Metalloproteases ('zincins'), catalytic domain"/>
    <property type="match status" value="1"/>
</dbReference>
<dbReference type="Gene3D" id="3.30.2010.20">
    <property type="match status" value="1"/>
</dbReference>
<gene>
    <name evidence="1" type="ORF">A2Y85_03680</name>
</gene>